<dbReference type="FunFam" id="3.40.50.300:FF:000078">
    <property type="entry name" value="Elongation factor 4"/>
    <property type="match status" value="1"/>
</dbReference>
<dbReference type="GO" id="GO:0006412">
    <property type="term" value="P:translation"/>
    <property type="evidence" value="ECO:0007669"/>
    <property type="project" value="UniProtKB-KW"/>
</dbReference>
<dbReference type="FunFam" id="3.30.70.240:FF:000007">
    <property type="entry name" value="Translation factor GUF1, mitochondrial"/>
    <property type="match status" value="1"/>
</dbReference>
<dbReference type="NCBIfam" id="TIGR01393">
    <property type="entry name" value="lepA"/>
    <property type="match status" value="1"/>
</dbReference>
<dbReference type="InterPro" id="IPR038363">
    <property type="entry name" value="LepA_C_sf"/>
</dbReference>
<dbReference type="HAMAP" id="MF_00071">
    <property type="entry name" value="LepA"/>
    <property type="match status" value="1"/>
</dbReference>
<dbReference type="PANTHER" id="PTHR43512">
    <property type="entry name" value="TRANSLATION FACTOR GUF1-RELATED"/>
    <property type="match status" value="1"/>
</dbReference>
<dbReference type="SUPFAM" id="SSF50447">
    <property type="entry name" value="Translation proteins"/>
    <property type="match status" value="1"/>
</dbReference>
<reference evidence="10 11" key="1">
    <citation type="submission" date="2016-02" db="EMBL/GenBank/DDBJ databases">
        <title>Genome analysis of coral dinoflagellate symbionts highlights evolutionary adaptations to a symbiotic lifestyle.</title>
        <authorList>
            <person name="Aranda M."/>
            <person name="Li Y."/>
            <person name="Liew Y.J."/>
            <person name="Baumgarten S."/>
            <person name="Simakov O."/>
            <person name="Wilson M."/>
            <person name="Piel J."/>
            <person name="Ashoor H."/>
            <person name="Bougouffa S."/>
            <person name="Bajic V.B."/>
            <person name="Ryu T."/>
            <person name="Ravasi T."/>
            <person name="Bayer T."/>
            <person name="Micklem G."/>
            <person name="Kim H."/>
            <person name="Bhak J."/>
            <person name="Lajeunesse T.C."/>
            <person name="Voolstra C.R."/>
        </authorList>
    </citation>
    <scope>NUCLEOTIDE SEQUENCE [LARGE SCALE GENOMIC DNA]</scope>
    <source>
        <strain evidence="10 11">CCMP2467</strain>
    </source>
</reference>
<keyword evidence="8" id="KW-0648">Protein biosynthesis</keyword>
<dbReference type="Gene3D" id="3.40.50.300">
    <property type="entry name" value="P-loop containing nucleotide triphosphate hydrolases"/>
    <property type="match status" value="1"/>
</dbReference>
<dbReference type="InterPro" id="IPR000640">
    <property type="entry name" value="EFG_V-like"/>
</dbReference>
<keyword evidence="5 8" id="KW-0496">Mitochondrion</keyword>
<evidence type="ECO:0000313" key="10">
    <source>
        <dbReference type="EMBL" id="OLP97936.1"/>
    </source>
</evidence>
<dbReference type="OMA" id="QVKCDEN"/>
<dbReference type="NCBIfam" id="TIGR00231">
    <property type="entry name" value="small_GTP"/>
    <property type="match status" value="1"/>
</dbReference>
<keyword evidence="3 8" id="KW-0999">Mitochondrion inner membrane</keyword>
<protein>
    <recommendedName>
        <fullName evidence="8">Translation factor GUF1 homolog, mitochondrial</fullName>
        <ecNumber evidence="8">3.6.5.n1</ecNumber>
    </recommendedName>
    <alternativeName>
        <fullName evidence="8">Elongation factor 4 homolog</fullName>
        <shortName evidence="8">EF-4</shortName>
    </alternativeName>
    <alternativeName>
        <fullName evidence="8">GTPase GUF1 homolog</fullName>
    </alternativeName>
    <alternativeName>
        <fullName evidence="8">Ribosomal back-translocase</fullName>
    </alternativeName>
</protein>
<dbReference type="PANTHER" id="PTHR43512:SF7">
    <property type="entry name" value="TRANSLATION FACTOR GUF1, MITOCHONDRIAL"/>
    <property type="match status" value="1"/>
</dbReference>
<comment type="catalytic activity">
    <reaction evidence="8">
        <text>GTP + H2O = GDP + phosphate + H(+)</text>
        <dbReference type="Rhea" id="RHEA:19669"/>
        <dbReference type="ChEBI" id="CHEBI:15377"/>
        <dbReference type="ChEBI" id="CHEBI:15378"/>
        <dbReference type="ChEBI" id="CHEBI:37565"/>
        <dbReference type="ChEBI" id="CHEBI:43474"/>
        <dbReference type="ChEBI" id="CHEBI:58189"/>
        <dbReference type="EC" id="3.6.5.n1"/>
    </reaction>
</comment>
<evidence type="ECO:0000256" key="7">
    <source>
        <dbReference type="ARBA" id="ARBA00023136"/>
    </source>
</evidence>
<comment type="subcellular location">
    <subcellularLocation>
        <location evidence="8">Mitochondrion inner membrane</location>
        <topology evidence="8">Peripheral membrane protein</topology>
        <orientation evidence="8">Matrix side</orientation>
    </subcellularLocation>
</comment>
<dbReference type="Gene3D" id="3.30.70.240">
    <property type="match status" value="1"/>
</dbReference>
<comment type="similarity">
    <text evidence="8">Belongs to the GTP-binding elongation factor family. LepA subfamily.</text>
</comment>
<comment type="similarity">
    <text evidence="1">Belongs to the TRAFAC class translation factor GTPase superfamily. Classic translation factor GTPase family. LepA subfamily.</text>
</comment>
<dbReference type="SUPFAM" id="SSF52540">
    <property type="entry name" value="P-loop containing nucleoside triphosphate hydrolases"/>
    <property type="match status" value="1"/>
</dbReference>
<dbReference type="CDD" id="cd03709">
    <property type="entry name" value="lepA_C"/>
    <property type="match status" value="1"/>
</dbReference>
<comment type="caution">
    <text evidence="8">Lacks conserved residue(s) required for the propagation of feature annotation.</text>
</comment>
<dbReference type="GO" id="GO:0005743">
    <property type="term" value="C:mitochondrial inner membrane"/>
    <property type="evidence" value="ECO:0007669"/>
    <property type="project" value="UniProtKB-SubCell"/>
</dbReference>
<dbReference type="Pfam" id="PF00679">
    <property type="entry name" value="EFG_C"/>
    <property type="match status" value="1"/>
</dbReference>
<dbReference type="GO" id="GO:0005525">
    <property type="term" value="F:GTP binding"/>
    <property type="evidence" value="ECO:0007669"/>
    <property type="project" value="UniProtKB-UniRule"/>
</dbReference>
<dbReference type="InterPro" id="IPR035647">
    <property type="entry name" value="EFG_III/V"/>
</dbReference>
<dbReference type="GO" id="GO:0005759">
    <property type="term" value="C:mitochondrial matrix"/>
    <property type="evidence" value="ECO:0007669"/>
    <property type="project" value="UniProtKB-UniRule"/>
</dbReference>
<dbReference type="InterPro" id="IPR005225">
    <property type="entry name" value="Small_GTP-bd"/>
</dbReference>
<proteinExistence type="inferred from homology"/>
<dbReference type="AlphaFoldDB" id="A0A1Q9DRZ5"/>
<evidence type="ECO:0000256" key="6">
    <source>
        <dbReference type="ARBA" id="ARBA00023134"/>
    </source>
</evidence>
<feature type="domain" description="Tr-type G" evidence="9">
    <location>
        <begin position="59"/>
        <end position="241"/>
    </location>
</feature>
<keyword evidence="6 8" id="KW-0342">GTP-binding</keyword>
<keyword evidence="4 8" id="KW-0378">Hydrolase</keyword>
<evidence type="ECO:0000259" key="9">
    <source>
        <dbReference type="PROSITE" id="PS51722"/>
    </source>
</evidence>
<gene>
    <name evidence="10" type="ORF">AK812_SmicGene19677</name>
</gene>
<feature type="binding site" evidence="8">
    <location>
        <begin position="68"/>
        <end position="75"/>
    </location>
    <ligand>
        <name>GTP</name>
        <dbReference type="ChEBI" id="CHEBI:37565"/>
    </ligand>
</feature>
<dbReference type="SUPFAM" id="SSF54980">
    <property type="entry name" value="EF-G C-terminal domain-like"/>
    <property type="match status" value="2"/>
</dbReference>
<evidence type="ECO:0000256" key="5">
    <source>
        <dbReference type="ARBA" id="ARBA00023128"/>
    </source>
</evidence>
<evidence type="ECO:0000313" key="11">
    <source>
        <dbReference type="Proteomes" id="UP000186817"/>
    </source>
</evidence>
<dbReference type="InterPro" id="IPR000795">
    <property type="entry name" value="T_Tr_GTP-bd_dom"/>
</dbReference>
<dbReference type="CDD" id="cd01890">
    <property type="entry name" value="LepA"/>
    <property type="match status" value="1"/>
</dbReference>
<dbReference type="Gene3D" id="3.30.70.2570">
    <property type="entry name" value="Elongation factor 4, C-terminal domain"/>
    <property type="match status" value="1"/>
</dbReference>
<organism evidence="10 11">
    <name type="scientific">Symbiodinium microadriaticum</name>
    <name type="common">Dinoflagellate</name>
    <name type="synonym">Zooxanthella microadriatica</name>
    <dbReference type="NCBI Taxonomy" id="2951"/>
    <lineage>
        <taxon>Eukaryota</taxon>
        <taxon>Sar</taxon>
        <taxon>Alveolata</taxon>
        <taxon>Dinophyceae</taxon>
        <taxon>Suessiales</taxon>
        <taxon>Symbiodiniaceae</taxon>
        <taxon>Symbiodinium</taxon>
    </lineage>
</organism>
<dbReference type="InterPro" id="IPR006297">
    <property type="entry name" value="EF-4"/>
</dbReference>
<dbReference type="GO" id="GO:0097177">
    <property type="term" value="F:mitochondrial ribosome binding"/>
    <property type="evidence" value="ECO:0007669"/>
    <property type="project" value="TreeGrafter"/>
</dbReference>
<dbReference type="Pfam" id="PF06421">
    <property type="entry name" value="LepA_C"/>
    <property type="match status" value="1"/>
</dbReference>
<keyword evidence="7 8" id="KW-0472">Membrane</keyword>
<evidence type="ECO:0000256" key="4">
    <source>
        <dbReference type="ARBA" id="ARBA00022801"/>
    </source>
</evidence>
<evidence type="ECO:0000256" key="8">
    <source>
        <dbReference type="HAMAP-Rule" id="MF_03137"/>
    </source>
</evidence>
<dbReference type="Pfam" id="PF00009">
    <property type="entry name" value="GTP_EFTU"/>
    <property type="match status" value="1"/>
</dbReference>
<dbReference type="GO" id="GO:0003924">
    <property type="term" value="F:GTPase activity"/>
    <property type="evidence" value="ECO:0007669"/>
    <property type="project" value="UniProtKB-UniRule"/>
</dbReference>
<dbReference type="OrthoDB" id="1074at2759"/>
<comment type="function">
    <text evidence="8">Promotes mitochondrial protein synthesis. May act as a fidelity factor of the translation reaction, by catalyzing a one-codon backward translocation of tRNAs on improperly translocated ribosomes. Binds to mitochondrial ribosomes in a GTP-dependent manner.</text>
</comment>
<evidence type="ECO:0000256" key="2">
    <source>
        <dbReference type="ARBA" id="ARBA00022741"/>
    </source>
</evidence>
<dbReference type="InterPro" id="IPR027417">
    <property type="entry name" value="P-loop_NTPase"/>
</dbReference>
<dbReference type="PRINTS" id="PR00315">
    <property type="entry name" value="ELONGATNFCT"/>
</dbReference>
<feature type="binding site" evidence="8">
    <location>
        <begin position="134"/>
        <end position="138"/>
    </location>
    <ligand>
        <name>GTP</name>
        <dbReference type="ChEBI" id="CHEBI:37565"/>
    </ligand>
</feature>
<dbReference type="Gene3D" id="3.30.70.870">
    <property type="entry name" value="Elongation Factor G (Translational Gtpase), domain 3"/>
    <property type="match status" value="1"/>
</dbReference>
<comment type="caution">
    <text evidence="10">The sequence shown here is derived from an EMBL/GenBank/DDBJ whole genome shotgun (WGS) entry which is preliminary data.</text>
</comment>
<dbReference type="PROSITE" id="PS51722">
    <property type="entry name" value="G_TR_2"/>
    <property type="match status" value="1"/>
</dbReference>
<dbReference type="GO" id="GO:0045727">
    <property type="term" value="P:positive regulation of translation"/>
    <property type="evidence" value="ECO:0007669"/>
    <property type="project" value="UniProtKB-UniRule"/>
</dbReference>
<evidence type="ECO:0000256" key="1">
    <source>
        <dbReference type="ARBA" id="ARBA00005454"/>
    </source>
</evidence>
<keyword evidence="11" id="KW-1185">Reference proteome</keyword>
<accession>A0A1Q9DRZ5</accession>
<dbReference type="InterPro" id="IPR009000">
    <property type="entry name" value="Transl_B-barrel_sf"/>
</dbReference>
<dbReference type="EC" id="3.6.5.n1" evidence="8"/>
<keyword evidence="2 8" id="KW-0547">Nucleotide-binding</keyword>
<dbReference type="Proteomes" id="UP000186817">
    <property type="component" value="Unassembled WGS sequence"/>
</dbReference>
<dbReference type="InterPro" id="IPR013842">
    <property type="entry name" value="LepA_CTD"/>
</dbReference>
<name>A0A1Q9DRZ5_SYMMI</name>
<sequence length="662" mass="72485">MSASAALARALRPWRRSFVRTRSPPLHAKGTAGLRALATGSSSGSKAAVLAEAAAVPPERNRNFSIIAHVDHGKSTLCDRLLQSCGVIPENAREQFLDGLEVERERGITVKAQTCSMLVRSEKDGLQYLLNLIDTPGHVDFSYEVSRSLHACQGAVLLCDAVQGIQAQTVSTFHQAFEADLEVLCALSKVDLDYAQKEEVKRQMSVLTGVSTDEVLEVSGKTGQGVPSLLEAIIHKVPPPRGKAQAPFKALLFDAYYDSRRGMVLLIAIEDGELRKGSKIHCSYSGRVHVAMDIGLLYPDLCSVDNLRSGQIGFIVVGAKDIRSFRVGETVWQEGGEKSGEPFPGFKPAHPMVYAGIFPEAVSDGEKLETAMQRLLLTDASVEARRDISPVLGSGYRCGFLGLLHLDVFRQRLSREYGVDVLATSPTVPYHLLLANGTQVVVEHAGDFPTPPAMPPKEVEEPLVTATIVLPRELTPGIQQLCIERRGEELSVEPLDNAGERILMKWRLPLAEVITDFFDKLQALSHGFASFDYQPAGYQPVDLVKVGVRLNNEHVDALSFFALRAKAPEVSRKYLEKLEKVIPAQLFDIGIQAVVGGKVVAKVRIKPIRKDVVAQKILSHGHSGDPSRKAKLLERQKEGKKRLREIAKVQVPPEAFVAMVKM</sequence>
<dbReference type="InterPro" id="IPR035654">
    <property type="entry name" value="LepA_IV"/>
</dbReference>
<dbReference type="EMBL" id="LSRX01000415">
    <property type="protein sequence ID" value="OLP97936.1"/>
    <property type="molecule type" value="Genomic_DNA"/>
</dbReference>
<evidence type="ECO:0000256" key="3">
    <source>
        <dbReference type="ARBA" id="ARBA00022792"/>
    </source>
</evidence>
<dbReference type="Gene3D" id="2.40.30.10">
    <property type="entry name" value="Translation factors"/>
    <property type="match status" value="1"/>
</dbReference>